<dbReference type="Gene3D" id="3.80.10.10">
    <property type="entry name" value="Ribonuclease Inhibitor"/>
    <property type="match status" value="1"/>
</dbReference>
<evidence type="ECO:0000313" key="5">
    <source>
        <dbReference type="Proteomes" id="UP000467840"/>
    </source>
</evidence>
<dbReference type="PANTHER" id="PTHR48062:SF39">
    <property type="entry name" value="LEUCINE-RICH REPEAT-CONTAINING N-TERMINAL PLANT-TYPE DOMAIN-CONTAINING PROTEIN"/>
    <property type="match status" value="1"/>
</dbReference>
<evidence type="ECO:0008006" key="6">
    <source>
        <dbReference type="Google" id="ProtNLM"/>
    </source>
</evidence>
<reference evidence="4 5" key="1">
    <citation type="journal article" date="2020" name="Mol. Plant">
        <title>The Chromosome-Based Rubber Tree Genome Provides New Insights into Spurge Genome Evolution and Rubber Biosynthesis.</title>
        <authorList>
            <person name="Liu J."/>
            <person name="Shi C."/>
            <person name="Shi C.C."/>
            <person name="Li W."/>
            <person name="Zhang Q.J."/>
            <person name="Zhang Y."/>
            <person name="Li K."/>
            <person name="Lu H.F."/>
            <person name="Shi C."/>
            <person name="Zhu S.T."/>
            <person name="Xiao Z.Y."/>
            <person name="Nan H."/>
            <person name="Yue Y."/>
            <person name="Zhu X.G."/>
            <person name="Wu Y."/>
            <person name="Hong X.N."/>
            <person name="Fan G.Y."/>
            <person name="Tong Y."/>
            <person name="Zhang D."/>
            <person name="Mao C.L."/>
            <person name="Liu Y.L."/>
            <person name="Hao S.J."/>
            <person name="Liu W.Q."/>
            <person name="Lv M.Q."/>
            <person name="Zhang H.B."/>
            <person name="Liu Y."/>
            <person name="Hu-Tang G.R."/>
            <person name="Wang J.P."/>
            <person name="Wang J.H."/>
            <person name="Sun Y.H."/>
            <person name="Ni S.B."/>
            <person name="Chen W.B."/>
            <person name="Zhang X.C."/>
            <person name="Jiao Y.N."/>
            <person name="Eichler E.E."/>
            <person name="Li G.H."/>
            <person name="Liu X."/>
            <person name="Gao L.Z."/>
        </authorList>
    </citation>
    <scope>NUCLEOTIDE SEQUENCE [LARGE SCALE GENOMIC DNA]</scope>
    <source>
        <strain evidence="5">cv. GT1</strain>
        <tissue evidence="4">Leaf</tissue>
    </source>
</reference>
<proteinExistence type="inferred from homology"/>
<keyword evidence="2" id="KW-0433">Leucine-rich repeat</keyword>
<comment type="caution">
    <text evidence="4">The sequence shown here is derived from an EMBL/GenBank/DDBJ whole genome shotgun (WGS) entry which is preliminary data.</text>
</comment>
<dbReference type="Pfam" id="PF00560">
    <property type="entry name" value="LRR_1"/>
    <property type="match status" value="1"/>
</dbReference>
<evidence type="ECO:0000256" key="3">
    <source>
        <dbReference type="ARBA" id="ARBA00022737"/>
    </source>
</evidence>
<dbReference type="EMBL" id="JAAGAX010000003">
    <property type="protein sequence ID" value="KAF2320676.1"/>
    <property type="molecule type" value="Genomic_DNA"/>
</dbReference>
<evidence type="ECO:0000313" key="4">
    <source>
        <dbReference type="EMBL" id="KAF2320676.1"/>
    </source>
</evidence>
<dbReference type="PANTHER" id="PTHR48062">
    <property type="entry name" value="RECEPTOR-LIKE PROTEIN 14"/>
    <property type="match status" value="1"/>
</dbReference>
<dbReference type="InterPro" id="IPR001611">
    <property type="entry name" value="Leu-rich_rpt"/>
</dbReference>
<evidence type="ECO:0000256" key="1">
    <source>
        <dbReference type="ARBA" id="ARBA00009592"/>
    </source>
</evidence>
<sequence length="178" mass="19249">MLPNWIVNIRTLVFVGISSSGLYGRIPHGFSELPNLKSLDLNSNENLSASASQLFWGSRRKIEEIDFSINKLHGKLPASLGNTTSLIYLDLSNNVVKGGIPSSIGVIPYTDHMMTSSASSFIGNPGLCGSPLTVKCLHGDPNYSVTTEADNANGFIDKWSCLSIGMGFAFLLQWLPLE</sequence>
<gene>
    <name evidence="4" type="ORF">GH714_029948</name>
</gene>
<accession>A0A6A6N7Y5</accession>
<dbReference type="SUPFAM" id="SSF52058">
    <property type="entry name" value="L domain-like"/>
    <property type="match status" value="1"/>
</dbReference>
<organism evidence="4 5">
    <name type="scientific">Hevea brasiliensis</name>
    <name type="common">Para rubber tree</name>
    <name type="synonym">Siphonia brasiliensis</name>
    <dbReference type="NCBI Taxonomy" id="3981"/>
    <lineage>
        <taxon>Eukaryota</taxon>
        <taxon>Viridiplantae</taxon>
        <taxon>Streptophyta</taxon>
        <taxon>Embryophyta</taxon>
        <taxon>Tracheophyta</taxon>
        <taxon>Spermatophyta</taxon>
        <taxon>Magnoliopsida</taxon>
        <taxon>eudicotyledons</taxon>
        <taxon>Gunneridae</taxon>
        <taxon>Pentapetalae</taxon>
        <taxon>rosids</taxon>
        <taxon>fabids</taxon>
        <taxon>Malpighiales</taxon>
        <taxon>Euphorbiaceae</taxon>
        <taxon>Crotonoideae</taxon>
        <taxon>Micrandreae</taxon>
        <taxon>Hevea</taxon>
    </lineage>
</organism>
<dbReference type="AlphaFoldDB" id="A0A6A6N7Y5"/>
<keyword evidence="5" id="KW-1185">Reference proteome</keyword>
<evidence type="ECO:0000256" key="2">
    <source>
        <dbReference type="ARBA" id="ARBA00022614"/>
    </source>
</evidence>
<dbReference type="Proteomes" id="UP000467840">
    <property type="component" value="Chromosome 10"/>
</dbReference>
<comment type="similarity">
    <text evidence="1">Belongs to the RLP family.</text>
</comment>
<keyword evidence="3" id="KW-0677">Repeat</keyword>
<dbReference type="InterPro" id="IPR032675">
    <property type="entry name" value="LRR_dom_sf"/>
</dbReference>
<dbReference type="InterPro" id="IPR051502">
    <property type="entry name" value="RLP_Defense_Trigger"/>
</dbReference>
<name>A0A6A6N7Y5_HEVBR</name>
<protein>
    <recommendedName>
        <fullName evidence="6">Leucine-rich repeat-containing N-terminal plant-type domain-containing protein</fullName>
    </recommendedName>
</protein>